<proteinExistence type="predicted"/>
<dbReference type="AlphaFoldDB" id="A0AAD5MZM2"/>
<dbReference type="EMBL" id="JAHQIW010001941">
    <property type="protein sequence ID" value="KAJ1354074.1"/>
    <property type="molecule type" value="Genomic_DNA"/>
</dbReference>
<evidence type="ECO:0000313" key="1">
    <source>
        <dbReference type="EMBL" id="KAJ1354074.1"/>
    </source>
</evidence>
<name>A0AAD5MZM2_PARTN</name>
<keyword evidence="2" id="KW-1185">Reference proteome</keyword>
<accession>A0AAD5MZM2</accession>
<evidence type="ECO:0000313" key="2">
    <source>
        <dbReference type="Proteomes" id="UP001196413"/>
    </source>
</evidence>
<gene>
    <name evidence="1" type="ORF">KIN20_010885</name>
</gene>
<dbReference type="Proteomes" id="UP001196413">
    <property type="component" value="Unassembled WGS sequence"/>
</dbReference>
<reference evidence="1" key="1">
    <citation type="submission" date="2021-06" db="EMBL/GenBank/DDBJ databases">
        <title>Parelaphostrongylus tenuis whole genome reference sequence.</title>
        <authorList>
            <person name="Garwood T.J."/>
            <person name="Larsen P.A."/>
            <person name="Fountain-Jones N.M."/>
            <person name="Garbe J.R."/>
            <person name="Macchietto M.G."/>
            <person name="Kania S.A."/>
            <person name="Gerhold R.W."/>
            <person name="Richards J.E."/>
            <person name="Wolf T.M."/>
        </authorList>
    </citation>
    <scope>NUCLEOTIDE SEQUENCE</scope>
    <source>
        <strain evidence="1">MNPRO001-30</strain>
        <tissue evidence="1">Meninges</tissue>
    </source>
</reference>
<organism evidence="1 2">
    <name type="scientific">Parelaphostrongylus tenuis</name>
    <name type="common">Meningeal worm</name>
    <dbReference type="NCBI Taxonomy" id="148309"/>
    <lineage>
        <taxon>Eukaryota</taxon>
        <taxon>Metazoa</taxon>
        <taxon>Ecdysozoa</taxon>
        <taxon>Nematoda</taxon>
        <taxon>Chromadorea</taxon>
        <taxon>Rhabditida</taxon>
        <taxon>Rhabditina</taxon>
        <taxon>Rhabditomorpha</taxon>
        <taxon>Strongyloidea</taxon>
        <taxon>Metastrongylidae</taxon>
        <taxon>Parelaphostrongylus</taxon>
    </lineage>
</organism>
<comment type="caution">
    <text evidence="1">The sequence shown here is derived from an EMBL/GenBank/DDBJ whole genome shotgun (WGS) entry which is preliminary data.</text>
</comment>
<sequence>MEMLVLQIVEVLEQQGRSAGLPDAIISSILNQLMVQINYDPLECKTVTVNQKANEMLYLRYVKFNLRIDRRRLILNKKIDESGNDFGSRTSLSNIDGHDEVRLMRILMW</sequence>
<protein>
    <submittedName>
        <fullName evidence="1">Uncharacterized protein</fullName>
    </submittedName>
</protein>